<feature type="compositionally biased region" description="Polar residues" evidence="1">
    <location>
        <begin position="532"/>
        <end position="550"/>
    </location>
</feature>
<dbReference type="EMBL" id="JBHRWO010000007">
    <property type="protein sequence ID" value="MFC3492239.1"/>
    <property type="molecule type" value="Genomic_DNA"/>
</dbReference>
<evidence type="ECO:0000313" key="3">
    <source>
        <dbReference type="Proteomes" id="UP001595712"/>
    </source>
</evidence>
<protein>
    <submittedName>
        <fullName evidence="2">Glycosyltransferase family 1 protein</fullName>
    </submittedName>
</protein>
<sequence length="550" mass="60679">MTATSAVRNLSPRRRAALSGAGLTAAVGVGAVLAYTAPPAVYVPYMAAVLCAEAVVVARTVKRRMVETGSANLRELVSPRNRRHRQRREREARRLNAELRLLRDRLQAGFTGETTERLEEIAADTAVPAASRSWAERILADWRVRPPRAADTAVLADGHFDVLFVSNFNLGGGTTQSNRNEIEMLRAAGKRVGLIHHPLHQMHSARPINAKILSLVDGDRVRMIEGSPKLSCDLLLMRFPPFADRLRDDLPEIDAAQKVLVVNQAPMTYYSLGTGHRPVWDVQTVHRNLHGWIGDHHWRTVGPLVHQALVDCHGKELHGVDLSPEHWYPSFDTAASQCRDESPVPAVARVGRHSRDHVSKWPELAADLRNAYPEREDVAIRVLGGADFPRRILGRLPRNWSATAFDSVDVGEFLRHLDFYVYFVNSTLLEAFGRAPVEAMAAGLPTILPPRFQPVFGDGALYAAPGEVAGIIGDLRADHNRYLKQRRVGLDTVERLFSHEAHRGRFRSLGIDLDGPRLAAVDQAAGEAAVHSSGNGNEEVSSAQAVLTWP</sequence>
<dbReference type="SUPFAM" id="SSF53756">
    <property type="entry name" value="UDP-Glycosyltransferase/glycogen phosphorylase"/>
    <property type="match status" value="1"/>
</dbReference>
<proteinExistence type="predicted"/>
<feature type="region of interest" description="Disordered" evidence="1">
    <location>
        <begin position="529"/>
        <end position="550"/>
    </location>
</feature>
<dbReference type="Gene3D" id="3.40.50.2000">
    <property type="entry name" value="Glycogen Phosphorylase B"/>
    <property type="match status" value="1"/>
</dbReference>
<organism evidence="2 3">
    <name type="scientific">Glycomyces rhizosphaerae</name>
    <dbReference type="NCBI Taxonomy" id="2054422"/>
    <lineage>
        <taxon>Bacteria</taxon>
        <taxon>Bacillati</taxon>
        <taxon>Actinomycetota</taxon>
        <taxon>Actinomycetes</taxon>
        <taxon>Glycomycetales</taxon>
        <taxon>Glycomycetaceae</taxon>
        <taxon>Glycomyces</taxon>
    </lineage>
</organism>
<reference evidence="3" key="1">
    <citation type="journal article" date="2019" name="Int. J. Syst. Evol. Microbiol.">
        <title>The Global Catalogue of Microorganisms (GCM) 10K type strain sequencing project: providing services to taxonomists for standard genome sequencing and annotation.</title>
        <authorList>
            <consortium name="The Broad Institute Genomics Platform"/>
            <consortium name="The Broad Institute Genome Sequencing Center for Infectious Disease"/>
            <person name="Wu L."/>
            <person name="Ma J."/>
        </authorList>
    </citation>
    <scope>NUCLEOTIDE SEQUENCE [LARGE SCALE GENOMIC DNA]</scope>
    <source>
        <strain evidence="3">CGMCC 4.7396</strain>
    </source>
</reference>
<comment type="caution">
    <text evidence="2">The sequence shown here is derived from an EMBL/GenBank/DDBJ whole genome shotgun (WGS) entry which is preliminary data.</text>
</comment>
<accession>A0ABV7PXJ5</accession>
<gene>
    <name evidence="2" type="ORF">ACFO8M_07060</name>
</gene>
<name>A0ABV7PXJ5_9ACTN</name>
<keyword evidence="3" id="KW-1185">Reference proteome</keyword>
<evidence type="ECO:0000256" key="1">
    <source>
        <dbReference type="SAM" id="MobiDB-lite"/>
    </source>
</evidence>
<evidence type="ECO:0000313" key="2">
    <source>
        <dbReference type="EMBL" id="MFC3492239.1"/>
    </source>
</evidence>
<dbReference type="Proteomes" id="UP001595712">
    <property type="component" value="Unassembled WGS sequence"/>
</dbReference>
<dbReference type="RefSeq" id="WP_387972505.1">
    <property type="nucleotide sequence ID" value="NZ_JBHRWO010000007.1"/>
</dbReference>